<evidence type="ECO:0000256" key="6">
    <source>
        <dbReference type="PIRSR" id="PIRSR038994-1"/>
    </source>
</evidence>
<feature type="binding site" evidence="7">
    <location>
        <begin position="236"/>
        <end position="237"/>
    </location>
    <ligand>
        <name>substrate</name>
    </ligand>
</feature>
<dbReference type="PANTHER" id="PTHR11113:SF14">
    <property type="entry name" value="N-ACETYLGLUCOSAMINE-6-PHOSPHATE DEACETYLASE"/>
    <property type="match status" value="1"/>
</dbReference>
<keyword evidence="4 5" id="KW-0119">Carbohydrate metabolism</keyword>
<feature type="binding site" evidence="7">
    <location>
        <position position="268"/>
    </location>
    <ligand>
        <name>substrate</name>
    </ligand>
</feature>
<feature type="binding site" evidence="7">
    <location>
        <begin position="324"/>
        <end position="326"/>
    </location>
    <ligand>
        <name>substrate</name>
    </ligand>
</feature>
<organism evidence="10 11">
    <name type="scientific">Rubrobacter tropicus</name>
    <dbReference type="NCBI Taxonomy" id="2653851"/>
    <lineage>
        <taxon>Bacteria</taxon>
        <taxon>Bacillati</taxon>
        <taxon>Actinomycetota</taxon>
        <taxon>Rubrobacteria</taxon>
        <taxon>Rubrobacterales</taxon>
        <taxon>Rubrobacteraceae</taxon>
        <taxon>Rubrobacter</taxon>
    </lineage>
</organism>
<feature type="domain" description="Amidohydrolase-related" evidence="9">
    <location>
        <begin position="71"/>
        <end position="396"/>
    </location>
</feature>
<protein>
    <submittedName>
        <fullName evidence="10">N-acetylglucosamine-6-phosphate deacetylase</fullName>
        <ecNumber evidence="10">3.5.1.25</ecNumber>
    </submittedName>
</protein>
<dbReference type="PANTHER" id="PTHR11113">
    <property type="entry name" value="N-ACETYLGLUCOSAMINE-6-PHOSPHATE DEACETYLASE"/>
    <property type="match status" value="1"/>
</dbReference>
<dbReference type="EMBL" id="CP045119">
    <property type="protein sequence ID" value="QIN83853.1"/>
    <property type="molecule type" value="Genomic_DNA"/>
</dbReference>
<name>A0A6G8QBP0_9ACTN</name>
<dbReference type="InterPro" id="IPR011059">
    <property type="entry name" value="Metal-dep_hydrolase_composite"/>
</dbReference>
<dbReference type="GO" id="GO:0006046">
    <property type="term" value="P:N-acetylglucosamine catabolic process"/>
    <property type="evidence" value="ECO:0007669"/>
    <property type="project" value="TreeGrafter"/>
</dbReference>
<evidence type="ECO:0000256" key="7">
    <source>
        <dbReference type="PIRSR" id="PIRSR038994-2"/>
    </source>
</evidence>
<dbReference type="Gene3D" id="3.20.20.140">
    <property type="entry name" value="Metal-dependent hydrolases"/>
    <property type="match status" value="1"/>
</dbReference>
<proteinExistence type="inferred from homology"/>
<dbReference type="CDD" id="cd00854">
    <property type="entry name" value="NagA"/>
    <property type="match status" value="1"/>
</dbReference>
<feature type="binding site" evidence="8">
    <location>
        <position position="212"/>
    </location>
    <ligand>
        <name>Zn(2+)</name>
        <dbReference type="ChEBI" id="CHEBI:29105"/>
    </ligand>
</feature>
<accession>A0A6G8QBP0</accession>
<dbReference type="InterPro" id="IPR003764">
    <property type="entry name" value="GlcNAc_6-P_deAcase"/>
</dbReference>
<dbReference type="InterPro" id="IPR006680">
    <property type="entry name" value="Amidohydro-rel"/>
</dbReference>
<dbReference type="NCBIfam" id="TIGR00221">
    <property type="entry name" value="nagA"/>
    <property type="match status" value="1"/>
</dbReference>
<keyword evidence="2 8" id="KW-0479">Metal-binding</keyword>
<keyword evidence="11" id="KW-1185">Reference proteome</keyword>
<feature type="binding site" evidence="7">
    <location>
        <position position="244"/>
    </location>
    <ligand>
        <name>substrate</name>
    </ligand>
</feature>
<sequence length="403" mass="42227">MIRGALGLKMWGDEREREMTLVALRGPVVTDYEVWPEGTVLFGDGAVADVDREGTLAEDADEVYEYPDALILPGFVDLQVNGAFGVDVASEPTRLAELSRALLSTGTTAYLPTVISSPEALYEEALPAIGRDTGGSDGGAEVLGVHLEGPFLNLQKRGAHAAAHVVPPDPALLARLLDLGPVRMVTLAPELRGAVDLIDQAAGRGAVVSAGHSDARFELAYGAFDGRVGGVTHLFNASSPMHHREPGLPGAAFAHPRVSCGIIADGHHVHPEMVGLAFRMLGPDRLHLVTDAIAAAGAPAGEYRLATRTVYSNGGVPKLGSGAIAGSVLTMEEAFRNILAFTGCTIPEAARMASTSPARLLGEGRRKGRLVPGYDADVTVLAPDLSVEAVWRGGRLAYSRARA</sequence>
<dbReference type="KEGG" id="rub:GBA63_15310"/>
<gene>
    <name evidence="10" type="primary">nagA</name>
    <name evidence="10" type="ORF">GBA63_15310</name>
</gene>
<dbReference type="PIRSF" id="PIRSF038994">
    <property type="entry name" value="NagA"/>
    <property type="match status" value="1"/>
</dbReference>
<dbReference type="GO" id="GO:0008448">
    <property type="term" value="F:N-acetylglucosamine-6-phosphate deacetylase activity"/>
    <property type="evidence" value="ECO:0007669"/>
    <property type="project" value="UniProtKB-EC"/>
</dbReference>
<dbReference type="Gene3D" id="2.30.40.10">
    <property type="entry name" value="Urease, subunit C, domain 1"/>
    <property type="match status" value="1"/>
</dbReference>
<comment type="similarity">
    <text evidence="1 5">Belongs to the metallo-dependent hydrolases superfamily. NagA family.</text>
</comment>
<dbReference type="GO" id="GO:0046872">
    <property type="term" value="F:metal ion binding"/>
    <property type="evidence" value="ECO:0007669"/>
    <property type="project" value="UniProtKB-KW"/>
</dbReference>
<dbReference type="SUPFAM" id="SSF51556">
    <property type="entry name" value="Metallo-dependent hydrolases"/>
    <property type="match status" value="1"/>
</dbReference>
<evidence type="ECO:0000256" key="3">
    <source>
        <dbReference type="ARBA" id="ARBA00022801"/>
    </source>
</evidence>
<feature type="binding site" evidence="8">
    <location>
        <position position="233"/>
    </location>
    <ligand>
        <name>Zn(2+)</name>
        <dbReference type="ChEBI" id="CHEBI:29105"/>
    </ligand>
</feature>
<evidence type="ECO:0000256" key="1">
    <source>
        <dbReference type="ARBA" id="ARBA00010716"/>
    </source>
</evidence>
<feature type="active site" description="Proton donor/acceptor" evidence="6">
    <location>
        <position position="291"/>
    </location>
</feature>
<dbReference type="SUPFAM" id="SSF51338">
    <property type="entry name" value="Composite domain of metallo-dependent hydrolases"/>
    <property type="match status" value="1"/>
</dbReference>
<evidence type="ECO:0000256" key="4">
    <source>
        <dbReference type="ARBA" id="ARBA00023277"/>
    </source>
</evidence>
<feature type="binding site" evidence="7">
    <location>
        <position position="159"/>
    </location>
    <ligand>
        <name>substrate</name>
    </ligand>
</feature>
<evidence type="ECO:0000256" key="2">
    <source>
        <dbReference type="ARBA" id="ARBA00022723"/>
    </source>
</evidence>
<evidence type="ECO:0000256" key="8">
    <source>
        <dbReference type="PIRSR" id="PIRSR038994-3"/>
    </source>
</evidence>
<dbReference type="InterPro" id="IPR032466">
    <property type="entry name" value="Metal_Hydrolase"/>
</dbReference>
<dbReference type="Pfam" id="PF01979">
    <property type="entry name" value="Amidohydro_1"/>
    <property type="match status" value="1"/>
</dbReference>
<comment type="cofactor">
    <cofactor evidence="8">
        <name>a divalent metal cation</name>
        <dbReference type="ChEBI" id="CHEBI:60240"/>
    </cofactor>
    <text evidence="8">Binds 1 divalent metal cation per subunit.</text>
</comment>
<keyword evidence="3 5" id="KW-0378">Hydrolase</keyword>
<feature type="binding site" evidence="8">
    <location>
        <position position="148"/>
    </location>
    <ligand>
        <name>Zn(2+)</name>
        <dbReference type="ChEBI" id="CHEBI:29105"/>
    </ligand>
</feature>
<dbReference type="AlphaFoldDB" id="A0A6G8QBP0"/>
<reference evidence="10 11" key="1">
    <citation type="submission" date="2019-10" db="EMBL/GenBank/DDBJ databases">
        <title>Rubrobacter sp nov SCSIO 52090 isolated from a deep-sea sediment in the South China Sea.</title>
        <authorList>
            <person name="Chen R.W."/>
        </authorList>
    </citation>
    <scope>NUCLEOTIDE SEQUENCE [LARGE SCALE GENOMIC DNA]</scope>
    <source>
        <strain evidence="10 11">SCSIO 52909</strain>
    </source>
</reference>
<evidence type="ECO:0000259" key="9">
    <source>
        <dbReference type="Pfam" id="PF01979"/>
    </source>
</evidence>
<dbReference type="EC" id="3.5.1.25" evidence="10"/>
<evidence type="ECO:0000313" key="10">
    <source>
        <dbReference type="EMBL" id="QIN83853.1"/>
    </source>
</evidence>
<evidence type="ECO:0000313" key="11">
    <source>
        <dbReference type="Proteomes" id="UP000501452"/>
    </source>
</evidence>
<dbReference type="Proteomes" id="UP000501452">
    <property type="component" value="Chromosome"/>
</dbReference>
<evidence type="ECO:0000256" key="5">
    <source>
        <dbReference type="PIRNR" id="PIRNR038994"/>
    </source>
</evidence>